<dbReference type="AlphaFoldDB" id="I4HM87"/>
<accession>I4HM87</accession>
<evidence type="ECO:0000313" key="3">
    <source>
        <dbReference type="Proteomes" id="UP000005291"/>
    </source>
</evidence>
<keyword evidence="1" id="KW-0472">Membrane</keyword>
<comment type="caution">
    <text evidence="2">The sequence shown here is derived from an EMBL/GenBank/DDBJ whole genome shotgun (WGS) entry which is preliminary data.</text>
</comment>
<feature type="transmembrane region" description="Helical" evidence="1">
    <location>
        <begin position="12"/>
        <end position="31"/>
    </location>
</feature>
<keyword evidence="1" id="KW-1133">Transmembrane helix</keyword>
<reference evidence="2 3" key="1">
    <citation type="submission" date="2012-04" db="EMBL/GenBank/DDBJ databases">
        <authorList>
            <person name="Genoscope - CEA"/>
        </authorList>
    </citation>
    <scope>NUCLEOTIDE SEQUENCE [LARGE SCALE GENOMIC DNA]</scope>
    <source>
        <strain evidence="2 3">9808</strain>
    </source>
</reference>
<organism evidence="2 3">
    <name type="scientific">Microcystis aeruginosa PCC 9808</name>
    <dbReference type="NCBI Taxonomy" id="1160284"/>
    <lineage>
        <taxon>Bacteria</taxon>
        <taxon>Bacillati</taxon>
        <taxon>Cyanobacteriota</taxon>
        <taxon>Cyanophyceae</taxon>
        <taxon>Oscillatoriophycideae</taxon>
        <taxon>Chroococcales</taxon>
        <taxon>Microcystaceae</taxon>
        <taxon>Microcystis</taxon>
    </lineage>
</organism>
<dbReference type="Proteomes" id="UP000005291">
    <property type="component" value="Unassembled WGS sequence"/>
</dbReference>
<evidence type="ECO:0000313" key="2">
    <source>
        <dbReference type="EMBL" id="CCI23161.1"/>
    </source>
</evidence>
<protein>
    <submittedName>
        <fullName evidence="2">Uncharacterized protein</fullName>
    </submittedName>
</protein>
<gene>
    <name evidence="2" type="ORF">MICAG_1970032</name>
</gene>
<dbReference type="EMBL" id="CAIN01000109">
    <property type="protein sequence ID" value="CCI23161.1"/>
    <property type="molecule type" value="Genomic_DNA"/>
</dbReference>
<sequence length="43" mass="4790">MRAVFSRWIGAALRGVSVLVSIMVNPTYIVIEFDHTNSLLPSQ</sequence>
<proteinExistence type="predicted"/>
<name>I4HM87_MICAE</name>
<evidence type="ECO:0000256" key="1">
    <source>
        <dbReference type="SAM" id="Phobius"/>
    </source>
</evidence>
<dbReference type="HOGENOM" id="CLU_3236033_0_0_3"/>
<keyword evidence="1" id="KW-0812">Transmembrane</keyword>